<dbReference type="EMBL" id="CAEZWE010000023">
    <property type="protein sequence ID" value="CAB4650402.1"/>
    <property type="molecule type" value="Genomic_DNA"/>
</dbReference>
<protein>
    <submittedName>
        <fullName evidence="2">Unannotated protein</fullName>
    </submittedName>
</protein>
<dbReference type="AlphaFoldDB" id="A0A6J6CZQ0"/>
<organism evidence="2">
    <name type="scientific">freshwater metagenome</name>
    <dbReference type="NCBI Taxonomy" id="449393"/>
    <lineage>
        <taxon>unclassified sequences</taxon>
        <taxon>metagenomes</taxon>
        <taxon>ecological metagenomes</taxon>
    </lineage>
</organism>
<keyword evidence="1" id="KW-0472">Membrane</keyword>
<evidence type="ECO:0000313" key="2">
    <source>
        <dbReference type="EMBL" id="CAB4555613.1"/>
    </source>
</evidence>
<evidence type="ECO:0000256" key="1">
    <source>
        <dbReference type="SAM" id="Phobius"/>
    </source>
</evidence>
<sequence>MPRIVSTVCVVVLTVFPFAVSSVSASDNSSTVDTTIPVNAGTGVYDLEKDPDDCIGFLPKPGCGKAPEQAGDRGGALQYSVFALMLGGLGVIGTVLVRNVMRRDRAIAEQMTKSDN</sequence>
<proteinExistence type="predicted"/>
<keyword evidence="1" id="KW-1133">Transmembrane helix</keyword>
<accession>A0A6J6CZQ0</accession>
<feature type="transmembrane region" description="Helical" evidence="1">
    <location>
        <begin position="76"/>
        <end position="97"/>
    </location>
</feature>
<dbReference type="EMBL" id="CAEZTC010000042">
    <property type="protein sequence ID" value="CAB4555613.1"/>
    <property type="molecule type" value="Genomic_DNA"/>
</dbReference>
<reference evidence="2" key="1">
    <citation type="submission" date="2020-05" db="EMBL/GenBank/DDBJ databases">
        <authorList>
            <person name="Chiriac C."/>
            <person name="Salcher M."/>
            <person name="Ghai R."/>
            <person name="Kavagutti S V."/>
        </authorList>
    </citation>
    <scope>NUCLEOTIDE SEQUENCE</scope>
</reference>
<name>A0A6J6CZQ0_9ZZZZ</name>
<gene>
    <name evidence="2" type="ORF">UFOPK1572_00469</name>
    <name evidence="3" type="ORF">UFOPK2169_00721</name>
</gene>
<keyword evidence="1" id="KW-0812">Transmembrane</keyword>
<evidence type="ECO:0000313" key="3">
    <source>
        <dbReference type="EMBL" id="CAB4650402.1"/>
    </source>
</evidence>